<dbReference type="GO" id="GO:0046872">
    <property type="term" value="F:metal ion binding"/>
    <property type="evidence" value="ECO:0007669"/>
    <property type="project" value="UniProtKB-KW"/>
</dbReference>
<evidence type="ECO:0000256" key="3">
    <source>
        <dbReference type="PIRSR" id="PIRSR001235-1"/>
    </source>
</evidence>
<feature type="binding site" evidence="4">
    <location>
        <position position="278"/>
    </location>
    <ligand>
        <name>allantoate</name>
        <dbReference type="ChEBI" id="CHEBI:17536"/>
    </ligand>
</feature>
<keyword evidence="3" id="KW-0862">Zinc</keyword>
<name>A0A5C8ZVG1_9GAMM</name>
<dbReference type="NCBIfam" id="NF006771">
    <property type="entry name" value="PRK09290.1-5"/>
    <property type="match status" value="1"/>
</dbReference>
<evidence type="ECO:0000256" key="2">
    <source>
        <dbReference type="ARBA" id="ARBA00022801"/>
    </source>
</evidence>
<evidence type="ECO:0000256" key="4">
    <source>
        <dbReference type="PIRSR" id="PIRSR001235-2"/>
    </source>
</evidence>
<accession>A0A5C8ZVG1</accession>
<evidence type="ECO:0000313" key="6">
    <source>
        <dbReference type="EMBL" id="TXS91251.1"/>
    </source>
</evidence>
<keyword evidence="2 6" id="KW-0378">Hydrolase</keyword>
<dbReference type="Proteomes" id="UP000321039">
    <property type="component" value="Unassembled WGS sequence"/>
</dbReference>
<dbReference type="PANTHER" id="PTHR32494:SF5">
    <property type="entry name" value="ALLANTOATE AMIDOHYDROLASE"/>
    <property type="match status" value="1"/>
</dbReference>
<feature type="binding site" evidence="3">
    <location>
        <position position="86"/>
    </location>
    <ligand>
        <name>Zn(2+)</name>
        <dbReference type="ChEBI" id="CHEBI:29105"/>
        <label>1</label>
    </ligand>
</feature>
<comment type="caution">
    <text evidence="6">The sequence shown here is derived from an EMBL/GenBank/DDBJ whole genome shotgun (WGS) entry which is preliminary data.</text>
</comment>
<keyword evidence="3" id="KW-0479">Metal-binding</keyword>
<evidence type="ECO:0000313" key="7">
    <source>
        <dbReference type="Proteomes" id="UP000321039"/>
    </source>
</evidence>
<dbReference type="InterPro" id="IPR011650">
    <property type="entry name" value="Peptidase_M20_dimer"/>
</dbReference>
<feature type="binding site" evidence="3">
    <location>
        <position position="97"/>
    </location>
    <ligand>
        <name>Zn(2+)</name>
        <dbReference type="ChEBI" id="CHEBI:29105"/>
        <label>2</label>
    </ligand>
</feature>
<dbReference type="CDD" id="cd03884">
    <property type="entry name" value="M20_bAS"/>
    <property type="match status" value="1"/>
</dbReference>
<dbReference type="GO" id="GO:0016813">
    <property type="term" value="F:hydrolase activity, acting on carbon-nitrogen (but not peptide) bonds, in linear amidines"/>
    <property type="evidence" value="ECO:0007669"/>
    <property type="project" value="InterPro"/>
</dbReference>
<dbReference type="PANTHER" id="PTHR32494">
    <property type="entry name" value="ALLANTOATE DEIMINASE-RELATED"/>
    <property type="match status" value="1"/>
</dbReference>
<gene>
    <name evidence="6" type="ORF">FV139_16045</name>
</gene>
<dbReference type="EMBL" id="VRZA01000006">
    <property type="protein sequence ID" value="TXS91251.1"/>
    <property type="molecule type" value="Genomic_DNA"/>
</dbReference>
<keyword evidence="7" id="KW-1185">Reference proteome</keyword>
<evidence type="ECO:0000256" key="1">
    <source>
        <dbReference type="ARBA" id="ARBA00006153"/>
    </source>
</evidence>
<dbReference type="PIRSF" id="PIRSF001235">
    <property type="entry name" value="Amidase_carbamoylase"/>
    <property type="match status" value="1"/>
</dbReference>
<dbReference type="PROSITE" id="PS51257">
    <property type="entry name" value="PROKAR_LIPOPROTEIN"/>
    <property type="match status" value="1"/>
</dbReference>
<feature type="binding site" evidence="3">
    <location>
        <position position="385"/>
    </location>
    <ligand>
        <name>Zn(2+)</name>
        <dbReference type="ChEBI" id="CHEBI:29105"/>
        <label>2</label>
    </ligand>
</feature>
<feature type="domain" description="Peptidase M20 dimerisation" evidence="5">
    <location>
        <begin position="222"/>
        <end position="315"/>
    </location>
</feature>
<feature type="binding site" evidence="4">
    <location>
        <position position="218"/>
    </location>
    <ligand>
        <name>allantoate</name>
        <dbReference type="ChEBI" id="CHEBI:17536"/>
    </ligand>
</feature>
<dbReference type="InterPro" id="IPR010158">
    <property type="entry name" value="Amidase_Cbmase"/>
</dbReference>
<comment type="similarity">
    <text evidence="1">Belongs to the peptidase M20 family.</text>
</comment>
<dbReference type="NCBIfam" id="NF006769">
    <property type="entry name" value="PRK09290.1-3"/>
    <property type="match status" value="1"/>
</dbReference>
<dbReference type="Pfam" id="PF07687">
    <property type="entry name" value="M20_dimer"/>
    <property type="match status" value="1"/>
</dbReference>
<dbReference type="AlphaFoldDB" id="A0A5C8ZVG1"/>
<evidence type="ECO:0000259" key="5">
    <source>
        <dbReference type="Pfam" id="PF07687"/>
    </source>
</evidence>
<organism evidence="6 7">
    <name type="scientific">Parahaliea maris</name>
    <dbReference type="NCBI Taxonomy" id="2716870"/>
    <lineage>
        <taxon>Bacteria</taxon>
        <taxon>Pseudomonadati</taxon>
        <taxon>Pseudomonadota</taxon>
        <taxon>Gammaproteobacteria</taxon>
        <taxon>Cellvibrionales</taxon>
        <taxon>Halieaceae</taxon>
        <taxon>Parahaliea</taxon>
    </lineage>
</organism>
<dbReference type="RefSeq" id="WP_148069486.1">
    <property type="nucleotide sequence ID" value="NZ_VRZA01000006.1"/>
</dbReference>
<feature type="binding site" evidence="4">
    <location>
        <position position="291"/>
    </location>
    <ligand>
        <name>allantoate</name>
        <dbReference type="ChEBI" id="CHEBI:17536"/>
    </ligand>
</feature>
<comment type="cofactor">
    <cofactor evidence="3">
        <name>Zn(2+)</name>
        <dbReference type="ChEBI" id="CHEBI:29105"/>
    </cofactor>
    <text evidence="3">Binds 2 Zn(2+) ions per subunit.</text>
</comment>
<protein>
    <submittedName>
        <fullName evidence="6">Zn-dependent hydrolase</fullName>
    </submittedName>
</protein>
<dbReference type="Gene3D" id="3.40.630.10">
    <property type="entry name" value="Zn peptidases"/>
    <property type="match status" value="1"/>
</dbReference>
<proteinExistence type="inferred from homology"/>
<dbReference type="SUPFAM" id="SSF53187">
    <property type="entry name" value="Zn-dependent exopeptidases"/>
    <property type="match status" value="1"/>
</dbReference>
<reference evidence="6 7" key="1">
    <citation type="submission" date="2019-08" db="EMBL/GenBank/DDBJ databases">
        <title>Parahaliea maris sp. nov., isolated from the surface seawater.</title>
        <authorList>
            <person name="Liu Y."/>
        </authorList>
    </citation>
    <scope>NUCLEOTIDE SEQUENCE [LARGE SCALE GENOMIC DNA]</scope>
    <source>
        <strain evidence="6 7">HSLHS9</strain>
    </source>
</reference>
<dbReference type="Pfam" id="PF01546">
    <property type="entry name" value="Peptidase_M20"/>
    <property type="match status" value="1"/>
</dbReference>
<dbReference type="InterPro" id="IPR036264">
    <property type="entry name" value="Bact_exopeptidase_dim_dom"/>
</dbReference>
<feature type="binding site" evidence="3">
    <location>
        <position position="132"/>
    </location>
    <ligand>
        <name>Zn(2+)</name>
        <dbReference type="ChEBI" id="CHEBI:29105"/>
        <label>2</label>
    </ligand>
</feature>
<dbReference type="InterPro" id="IPR002933">
    <property type="entry name" value="Peptidase_M20"/>
</dbReference>
<dbReference type="NCBIfam" id="TIGR01879">
    <property type="entry name" value="hydantase"/>
    <property type="match status" value="1"/>
</dbReference>
<feature type="binding site" evidence="3">
    <location>
        <position position="193"/>
    </location>
    <ligand>
        <name>Zn(2+)</name>
        <dbReference type="ChEBI" id="CHEBI:29105"/>
        <label>1</label>
    </ligand>
</feature>
<sequence length="415" mass="44846">MTQRHTLRINGERLWARLEEIGQIGATAGGGCNRQALTDEDRIGRELFASWCEQAGCSLRRDAVGNLFARREGTEPGLAPVMTGSHLDTQPSGGKYDGIYGVLAGLEVLQTLEEGALHTRHPLEVVVWTNEEGCRFDTAMMGSAVWSGAMSLEDAYALADRTGASVRDELERTGQLGDLPAVAGPVHAAFELHIEQGPVLEAERKTIGVVTGVQHMSRHRVVYYGQEAHAGPTPMTLRKDPMMALGQCLPELYAMTEQHGPDARVTFGFVHAEPGSSNTVPGRLEFTVDLRHPDAGQYQSMLQAYEAIINAAARRFDLAMEYACFWEAPGVEFDSDCVAAVQSAVDNLGYSYRRMVSGAGHDACNVSRVAPTSMIFIPCEGGLSHNEKEAVSAADVEAGANVLLQAMLVRAELDS</sequence>
<dbReference type="Gene3D" id="3.30.70.360">
    <property type="match status" value="1"/>
</dbReference>
<feature type="binding site" evidence="3">
    <location>
        <position position="97"/>
    </location>
    <ligand>
        <name>Zn(2+)</name>
        <dbReference type="ChEBI" id="CHEBI:29105"/>
        <label>1</label>
    </ligand>
</feature>
<dbReference type="SUPFAM" id="SSF55031">
    <property type="entry name" value="Bacterial exopeptidase dimerisation domain"/>
    <property type="match status" value="1"/>
</dbReference>